<sequence length="30" mass="3484">MRPHGWVVYSICTITLTINKHSNTSNVYTF</sequence>
<evidence type="ECO:0000256" key="1">
    <source>
        <dbReference type="PROSITE-ProRule" id="PRU01023"/>
    </source>
</evidence>
<protein>
    <recommendedName>
        <fullName evidence="2">SAM-dependent MTase RsmB/NOP-type domain-containing protein</fullName>
    </recommendedName>
</protein>
<dbReference type="InterPro" id="IPR001678">
    <property type="entry name" value="MeTrfase_RsmB-F_NOP2_dom"/>
</dbReference>
<keyword evidence="1" id="KW-0808">Transferase</keyword>
<organism evidence="3">
    <name type="scientific">Anguilla anguilla</name>
    <name type="common">European freshwater eel</name>
    <name type="synonym">Muraena anguilla</name>
    <dbReference type="NCBI Taxonomy" id="7936"/>
    <lineage>
        <taxon>Eukaryota</taxon>
        <taxon>Metazoa</taxon>
        <taxon>Chordata</taxon>
        <taxon>Craniata</taxon>
        <taxon>Vertebrata</taxon>
        <taxon>Euteleostomi</taxon>
        <taxon>Actinopterygii</taxon>
        <taxon>Neopterygii</taxon>
        <taxon>Teleostei</taxon>
        <taxon>Anguilliformes</taxon>
        <taxon>Anguillidae</taxon>
        <taxon>Anguilla</taxon>
    </lineage>
</organism>
<dbReference type="GO" id="GO:0003723">
    <property type="term" value="F:RNA binding"/>
    <property type="evidence" value="ECO:0007669"/>
    <property type="project" value="UniProtKB-UniRule"/>
</dbReference>
<comment type="similarity">
    <text evidence="1">Belongs to the class I-like SAM-binding methyltransferase superfamily. RsmB/NOP family.</text>
</comment>
<comment type="caution">
    <text evidence="1">Lacks conserved residue(s) required for the propagation of feature annotation.</text>
</comment>
<proteinExistence type="inferred from homology"/>
<dbReference type="GO" id="GO:0032259">
    <property type="term" value="P:methylation"/>
    <property type="evidence" value="ECO:0007669"/>
    <property type="project" value="UniProtKB-KW"/>
</dbReference>
<evidence type="ECO:0000259" key="2">
    <source>
        <dbReference type="PROSITE" id="PS51686"/>
    </source>
</evidence>
<keyword evidence="1" id="KW-0949">S-adenosyl-L-methionine</keyword>
<dbReference type="AlphaFoldDB" id="A0A0E9SB60"/>
<evidence type="ECO:0000313" key="3">
    <source>
        <dbReference type="EMBL" id="JAH37920.1"/>
    </source>
</evidence>
<dbReference type="EMBL" id="GBXM01070657">
    <property type="protein sequence ID" value="JAH37920.1"/>
    <property type="molecule type" value="Transcribed_RNA"/>
</dbReference>
<accession>A0A0E9SB60</accession>
<keyword evidence="1" id="KW-0694">RNA-binding</keyword>
<dbReference type="GO" id="GO:0008168">
    <property type="term" value="F:methyltransferase activity"/>
    <property type="evidence" value="ECO:0007669"/>
    <property type="project" value="UniProtKB-KW"/>
</dbReference>
<reference evidence="3" key="2">
    <citation type="journal article" date="2015" name="Fish Shellfish Immunol.">
        <title>Early steps in the European eel (Anguilla anguilla)-Vibrio vulnificus interaction in the gills: Role of the RtxA13 toxin.</title>
        <authorList>
            <person name="Callol A."/>
            <person name="Pajuelo D."/>
            <person name="Ebbesson L."/>
            <person name="Teles M."/>
            <person name="MacKenzie S."/>
            <person name="Amaro C."/>
        </authorList>
    </citation>
    <scope>NUCLEOTIDE SEQUENCE</scope>
</reference>
<feature type="domain" description="SAM-dependent MTase RsmB/NOP-type" evidence="2">
    <location>
        <begin position="1"/>
        <end position="30"/>
    </location>
</feature>
<name>A0A0E9SB60_ANGAN</name>
<reference evidence="3" key="1">
    <citation type="submission" date="2014-11" db="EMBL/GenBank/DDBJ databases">
        <authorList>
            <person name="Amaro Gonzalez C."/>
        </authorList>
    </citation>
    <scope>NUCLEOTIDE SEQUENCE</scope>
</reference>
<feature type="active site" description="Nucleophile" evidence="1">
    <location>
        <position position="12"/>
    </location>
</feature>
<keyword evidence="1" id="KW-0489">Methyltransferase</keyword>
<dbReference type="PROSITE" id="PS51686">
    <property type="entry name" value="SAM_MT_RSMB_NOP"/>
    <property type="match status" value="1"/>
</dbReference>